<comment type="caution">
    <text evidence="3">The sequence shown here is derived from an EMBL/GenBank/DDBJ whole genome shotgun (WGS) entry which is preliminary data.</text>
</comment>
<reference evidence="3" key="2">
    <citation type="submission" date="2023-06" db="EMBL/GenBank/DDBJ databases">
        <authorList>
            <consortium name="Lawrence Berkeley National Laboratory"/>
            <person name="Haridas S."/>
            <person name="Hensen N."/>
            <person name="Bonometti L."/>
            <person name="Westerberg I."/>
            <person name="Brannstrom I.O."/>
            <person name="Guillou S."/>
            <person name="Cros-Aarteil S."/>
            <person name="Calhoun S."/>
            <person name="Kuo A."/>
            <person name="Mondo S."/>
            <person name="Pangilinan J."/>
            <person name="Riley R."/>
            <person name="Labutti K."/>
            <person name="Andreopoulos B."/>
            <person name="Lipzen A."/>
            <person name="Chen C."/>
            <person name="Yanf M."/>
            <person name="Daum C."/>
            <person name="Ng V."/>
            <person name="Clum A."/>
            <person name="Steindorff A."/>
            <person name="Ohm R."/>
            <person name="Martin F."/>
            <person name="Silar P."/>
            <person name="Natvig D."/>
            <person name="Lalanne C."/>
            <person name="Gautier V."/>
            <person name="Ament-Velasquez S.L."/>
            <person name="Kruys A."/>
            <person name="Hutchinson M.I."/>
            <person name="Powell A.J."/>
            <person name="Barry K."/>
            <person name="Miller A.N."/>
            <person name="Grigoriev I.V."/>
            <person name="Debuchy R."/>
            <person name="Gladieux P."/>
            <person name="Thoren M.H."/>
            <person name="Johannesson H."/>
        </authorList>
    </citation>
    <scope>NUCLEOTIDE SEQUENCE</scope>
    <source>
        <strain evidence="3">SMH4131-1</strain>
    </source>
</reference>
<sequence length="409" mass="44668">MEKRSLSISDRVCDSAHESHDAENEARDVSGSVTAHQSAPTTEKGWTPTNTCKISEQQDDANVGRNESALRVSTGSRQATSGVSLLGPDHSGDLCSECRSLALYLGQLRPNPVLEGLPFLTSFTRRVEREPTAQTAACPVCKLVLSIQPRGYKPDRLELIARSPESAIGFAIEQHQGTRIDVFLAAVPKGPNWCESFAAGFIAVSGGPDAGLQPRCLALHDQPTVAGPQLTQIGPYVDWGRIGSFVKFCRERHADRDDIHVPTALRDLPLLRVIDCQHTPLVVLPAPAGCSYIALSYVWGNHTARKGSSTHSNDLADGEIPQVIVDAVGVVRRLGFRYLWVDQYVSDLLLELLSLVNGTTCNRKTGGALIHCVQVLHSARQCRRQACPDPQHGCHLPQGFPYHHSRRWC</sequence>
<keyword evidence="4" id="KW-1185">Reference proteome</keyword>
<dbReference type="PANTHER" id="PTHR33112:SF1">
    <property type="entry name" value="HETEROKARYON INCOMPATIBILITY DOMAIN-CONTAINING PROTEIN"/>
    <property type="match status" value="1"/>
</dbReference>
<feature type="compositionally biased region" description="Basic and acidic residues" evidence="1">
    <location>
        <begin position="1"/>
        <end position="28"/>
    </location>
</feature>
<feature type="domain" description="Heterokaryon incompatibility" evidence="2">
    <location>
        <begin position="292"/>
        <end position="344"/>
    </location>
</feature>
<protein>
    <recommendedName>
        <fullName evidence="2">Heterokaryon incompatibility domain-containing protein</fullName>
    </recommendedName>
</protein>
<reference evidence="3" key="1">
    <citation type="journal article" date="2023" name="Mol. Phylogenet. Evol.">
        <title>Genome-scale phylogeny and comparative genomics of the fungal order Sordariales.</title>
        <authorList>
            <person name="Hensen N."/>
            <person name="Bonometti L."/>
            <person name="Westerberg I."/>
            <person name="Brannstrom I.O."/>
            <person name="Guillou S."/>
            <person name="Cros-Aarteil S."/>
            <person name="Calhoun S."/>
            <person name="Haridas S."/>
            <person name="Kuo A."/>
            <person name="Mondo S."/>
            <person name="Pangilinan J."/>
            <person name="Riley R."/>
            <person name="LaButti K."/>
            <person name="Andreopoulos B."/>
            <person name="Lipzen A."/>
            <person name="Chen C."/>
            <person name="Yan M."/>
            <person name="Daum C."/>
            <person name="Ng V."/>
            <person name="Clum A."/>
            <person name="Steindorff A."/>
            <person name="Ohm R.A."/>
            <person name="Martin F."/>
            <person name="Silar P."/>
            <person name="Natvig D.O."/>
            <person name="Lalanne C."/>
            <person name="Gautier V."/>
            <person name="Ament-Velasquez S.L."/>
            <person name="Kruys A."/>
            <person name="Hutchinson M.I."/>
            <person name="Powell A.J."/>
            <person name="Barry K."/>
            <person name="Miller A.N."/>
            <person name="Grigoriev I.V."/>
            <person name="Debuchy R."/>
            <person name="Gladieux P."/>
            <person name="Hiltunen Thoren M."/>
            <person name="Johannesson H."/>
        </authorList>
    </citation>
    <scope>NUCLEOTIDE SEQUENCE</scope>
    <source>
        <strain evidence="3">SMH4131-1</strain>
    </source>
</reference>
<dbReference type="InterPro" id="IPR010730">
    <property type="entry name" value="HET"/>
</dbReference>
<dbReference type="Proteomes" id="UP001286456">
    <property type="component" value="Unassembled WGS sequence"/>
</dbReference>
<proteinExistence type="predicted"/>
<evidence type="ECO:0000313" key="4">
    <source>
        <dbReference type="Proteomes" id="UP001286456"/>
    </source>
</evidence>
<dbReference type="PANTHER" id="PTHR33112">
    <property type="entry name" value="DOMAIN PROTEIN, PUTATIVE-RELATED"/>
    <property type="match status" value="1"/>
</dbReference>
<evidence type="ECO:0000259" key="2">
    <source>
        <dbReference type="Pfam" id="PF06985"/>
    </source>
</evidence>
<feature type="region of interest" description="Disordered" evidence="1">
    <location>
        <begin position="1"/>
        <end position="59"/>
    </location>
</feature>
<gene>
    <name evidence="3" type="ORF">B0T19DRAFT_243593</name>
</gene>
<name>A0AAE0I8K3_9PEZI</name>
<evidence type="ECO:0000256" key="1">
    <source>
        <dbReference type="SAM" id="MobiDB-lite"/>
    </source>
</evidence>
<dbReference type="EMBL" id="JAUEPO010000005">
    <property type="protein sequence ID" value="KAK3320589.1"/>
    <property type="molecule type" value="Genomic_DNA"/>
</dbReference>
<feature type="compositionally biased region" description="Polar residues" evidence="1">
    <location>
        <begin position="31"/>
        <end position="41"/>
    </location>
</feature>
<organism evidence="3 4">
    <name type="scientific">Cercophora scortea</name>
    <dbReference type="NCBI Taxonomy" id="314031"/>
    <lineage>
        <taxon>Eukaryota</taxon>
        <taxon>Fungi</taxon>
        <taxon>Dikarya</taxon>
        <taxon>Ascomycota</taxon>
        <taxon>Pezizomycotina</taxon>
        <taxon>Sordariomycetes</taxon>
        <taxon>Sordariomycetidae</taxon>
        <taxon>Sordariales</taxon>
        <taxon>Lasiosphaeriaceae</taxon>
        <taxon>Cercophora</taxon>
    </lineage>
</organism>
<evidence type="ECO:0000313" key="3">
    <source>
        <dbReference type="EMBL" id="KAK3320589.1"/>
    </source>
</evidence>
<accession>A0AAE0I8K3</accession>
<dbReference type="AlphaFoldDB" id="A0AAE0I8K3"/>
<dbReference type="Pfam" id="PF06985">
    <property type="entry name" value="HET"/>
    <property type="match status" value="1"/>
</dbReference>